<gene>
    <name evidence="8" type="ORF">KIPB_000778</name>
</gene>
<evidence type="ECO:0000256" key="4">
    <source>
        <dbReference type="ARBA" id="ARBA00022777"/>
    </source>
</evidence>
<dbReference type="InterPro" id="IPR000719">
    <property type="entry name" value="Prot_kinase_dom"/>
</dbReference>
<feature type="compositionally biased region" description="Polar residues" evidence="6">
    <location>
        <begin position="428"/>
        <end position="443"/>
    </location>
</feature>
<dbReference type="InterPro" id="IPR050117">
    <property type="entry name" value="MAPK"/>
</dbReference>
<keyword evidence="5" id="KW-0067">ATP-binding</keyword>
<dbReference type="Pfam" id="PF00069">
    <property type="entry name" value="Pkinase"/>
    <property type="match status" value="1"/>
</dbReference>
<dbReference type="InterPro" id="IPR011009">
    <property type="entry name" value="Kinase-like_dom_sf"/>
</dbReference>
<dbReference type="EMBL" id="BDIP01000096">
    <property type="protein sequence ID" value="GIQ80047.1"/>
    <property type="molecule type" value="Genomic_DNA"/>
</dbReference>
<dbReference type="GO" id="GO:0005524">
    <property type="term" value="F:ATP binding"/>
    <property type="evidence" value="ECO:0007669"/>
    <property type="project" value="UniProtKB-KW"/>
</dbReference>
<dbReference type="GO" id="GO:0004674">
    <property type="term" value="F:protein serine/threonine kinase activity"/>
    <property type="evidence" value="ECO:0007669"/>
    <property type="project" value="UniProtKB-KW"/>
</dbReference>
<name>A0A9K3CPQ1_9EUKA</name>
<feature type="domain" description="Protein kinase" evidence="7">
    <location>
        <begin position="4"/>
        <end position="295"/>
    </location>
</feature>
<evidence type="ECO:0000256" key="6">
    <source>
        <dbReference type="SAM" id="MobiDB-lite"/>
    </source>
</evidence>
<keyword evidence="3" id="KW-0547">Nucleotide-binding</keyword>
<dbReference type="Gene3D" id="1.10.510.10">
    <property type="entry name" value="Transferase(Phosphotransferase) domain 1"/>
    <property type="match status" value="1"/>
</dbReference>
<accession>A0A9K3CPQ1</accession>
<organism evidence="8 9">
    <name type="scientific">Kipferlia bialata</name>
    <dbReference type="NCBI Taxonomy" id="797122"/>
    <lineage>
        <taxon>Eukaryota</taxon>
        <taxon>Metamonada</taxon>
        <taxon>Carpediemonas-like organisms</taxon>
        <taxon>Kipferlia</taxon>
    </lineage>
</organism>
<evidence type="ECO:0000256" key="5">
    <source>
        <dbReference type="ARBA" id="ARBA00022840"/>
    </source>
</evidence>
<dbReference type="PROSITE" id="PS50011">
    <property type="entry name" value="PROTEIN_KINASE_DOM"/>
    <property type="match status" value="1"/>
</dbReference>
<evidence type="ECO:0000313" key="9">
    <source>
        <dbReference type="Proteomes" id="UP000265618"/>
    </source>
</evidence>
<evidence type="ECO:0000259" key="7">
    <source>
        <dbReference type="PROSITE" id="PS50011"/>
    </source>
</evidence>
<dbReference type="SUPFAM" id="SSF56112">
    <property type="entry name" value="Protein kinase-like (PK-like)"/>
    <property type="match status" value="1"/>
</dbReference>
<feature type="compositionally biased region" description="Basic and acidic residues" evidence="6">
    <location>
        <begin position="305"/>
        <end position="423"/>
    </location>
</feature>
<feature type="region of interest" description="Disordered" evidence="6">
    <location>
        <begin position="305"/>
        <end position="668"/>
    </location>
</feature>
<keyword evidence="2" id="KW-0808">Transferase</keyword>
<comment type="caution">
    <text evidence="8">The sequence shown here is derived from an EMBL/GenBank/DDBJ whole genome shotgun (WGS) entry which is preliminary data.</text>
</comment>
<proteinExistence type="predicted"/>
<dbReference type="Gene3D" id="3.30.200.20">
    <property type="entry name" value="Phosphorylase Kinase, domain 1"/>
    <property type="match status" value="1"/>
</dbReference>
<sequence length="668" mass="76117">MHRYKVLGKKGSGTFSSVVTAENIATGQVVALKRMKAHFKSLEQVNALREIQALKRLQGKENSIQLIEVLFNKGTGKLVLVFELMEKNLYELIKGRRKYVAPLLVKRLMWQLLRCMEHSHKHGIFHRDIKPENILISGDPTRPEDVTLRLADFGSCRGINTKQPYTEYISTRWYRPPECLLTDGYYGHEMDMFSAGCVMFEVLALFPLFPGQDETDQISKIHNVLGTPSPALLARIRRKTKNNPINTNFTPREGTGLAKLLPTGDKQALDLIERCIAYDPSNRCTASEALAHPYFDDVRHTLEQERHTAERERQAKRGGKEADRESHRESGRGKGEREAKKAKDRDRELEKVERKRSARQRKEREWERERQREREEAEREKERERQKERDRQKDLEREIERKRQREKEKDRERERRREKERALRVKQHQSGGLSQRHSLSLGTLSDGPRREGEWERERRHKDHGSPVKPLSLQPSARRIAGMHLPSPSQSNASPHAPPKYSSGHGTSGASPLPAHLARLRRARPSQGGGLAHSEGIPASGHGGMVPKPPVHASTHRGGGLQQPNRIGGRDRRYRPVRMRHRALPTLASQGVPKGSPPKGSPPKVRSVREASRRATNGSGASHSKVHGSKPRSLQPRAPQLQPSAKLPRHIRGVGDRDSSFRLPELRYQ</sequence>
<dbReference type="PANTHER" id="PTHR24055">
    <property type="entry name" value="MITOGEN-ACTIVATED PROTEIN KINASE"/>
    <property type="match status" value="1"/>
</dbReference>
<feature type="compositionally biased region" description="Basic and acidic residues" evidence="6">
    <location>
        <begin position="652"/>
        <end position="668"/>
    </location>
</feature>
<dbReference type="SMART" id="SM00220">
    <property type="entry name" value="S_TKc"/>
    <property type="match status" value="1"/>
</dbReference>
<evidence type="ECO:0000313" key="8">
    <source>
        <dbReference type="EMBL" id="GIQ80047.1"/>
    </source>
</evidence>
<protein>
    <recommendedName>
        <fullName evidence="7">Protein kinase domain-containing protein</fullName>
    </recommendedName>
</protein>
<feature type="compositionally biased region" description="Basic and acidic residues" evidence="6">
    <location>
        <begin position="447"/>
        <end position="457"/>
    </location>
</feature>
<dbReference type="PROSITE" id="PS00108">
    <property type="entry name" value="PROTEIN_KINASE_ST"/>
    <property type="match status" value="1"/>
</dbReference>
<evidence type="ECO:0000256" key="1">
    <source>
        <dbReference type="ARBA" id="ARBA00022527"/>
    </source>
</evidence>
<dbReference type="Proteomes" id="UP000265618">
    <property type="component" value="Unassembled WGS sequence"/>
</dbReference>
<keyword evidence="9" id="KW-1185">Reference proteome</keyword>
<dbReference type="AlphaFoldDB" id="A0A9K3CPQ1"/>
<dbReference type="OrthoDB" id="2158884at2759"/>
<feature type="compositionally biased region" description="Basic residues" evidence="6">
    <location>
        <begin position="571"/>
        <end position="582"/>
    </location>
</feature>
<keyword evidence="1" id="KW-0723">Serine/threonine-protein kinase</keyword>
<evidence type="ECO:0000256" key="2">
    <source>
        <dbReference type="ARBA" id="ARBA00022679"/>
    </source>
</evidence>
<dbReference type="FunFam" id="1.10.510.10:FF:000624">
    <property type="entry name" value="Mitogen-activated protein kinase"/>
    <property type="match status" value="1"/>
</dbReference>
<reference evidence="8 9" key="1">
    <citation type="journal article" date="2018" name="PLoS ONE">
        <title>The draft genome of Kipferlia bialata reveals reductive genome evolution in fornicate parasites.</title>
        <authorList>
            <person name="Tanifuji G."/>
            <person name="Takabayashi S."/>
            <person name="Kume K."/>
            <person name="Takagi M."/>
            <person name="Nakayama T."/>
            <person name="Kamikawa R."/>
            <person name="Inagaki Y."/>
            <person name="Hashimoto T."/>
        </authorList>
    </citation>
    <scope>NUCLEOTIDE SEQUENCE [LARGE SCALE GENOMIC DNA]</scope>
    <source>
        <strain evidence="8">NY0173</strain>
    </source>
</reference>
<keyword evidence="4" id="KW-0418">Kinase</keyword>
<dbReference type="InterPro" id="IPR008271">
    <property type="entry name" value="Ser/Thr_kinase_AS"/>
</dbReference>
<evidence type="ECO:0000256" key="3">
    <source>
        <dbReference type="ARBA" id="ARBA00022741"/>
    </source>
</evidence>